<dbReference type="Pfam" id="PF00403">
    <property type="entry name" value="HMA"/>
    <property type="match status" value="1"/>
</dbReference>
<dbReference type="AlphaFoldDB" id="A0A1R3KT57"/>
<dbReference type="Gene3D" id="3.30.70.100">
    <property type="match status" value="1"/>
</dbReference>
<organism evidence="2 3">
    <name type="scientific">Corchorus olitorius</name>
    <dbReference type="NCBI Taxonomy" id="93759"/>
    <lineage>
        <taxon>Eukaryota</taxon>
        <taxon>Viridiplantae</taxon>
        <taxon>Streptophyta</taxon>
        <taxon>Embryophyta</taxon>
        <taxon>Tracheophyta</taxon>
        <taxon>Spermatophyta</taxon>
        <taxon>Magnoliopsida</taxon>
        <taxon>eudicotyledons</taxon>
        <taxon>Gunneridae</taxon>
        <taxon>Pentapetalae</taxon>
        <taxon>rosids</taxon>
        <taxon>malvids</taxon>
        <taxon>Malvales</taxon>
        <taxon>Malvaceae</taxon>
        <taxon>Grewioideae</taxon>
        <taxon>Apeibeae</taxon>
        <taxon>Corchorus</taxon>
    </lineage>
</organism>
<dbReference type="InterPro" id="IPR036163">
    <property type="entry name" value="HMA_dom_sf"/>
</dbReference>
<sequence length="88" mass="9932">MALSSWARRVARRRAQKCRYTRQLLSSLTTSFSSKPLDVVLAANLGCSHCQKRVSDAISRIDDVESIVVHVLEKKVTVTRQAAIYKKK</sequence>
<evidence type="ECO:0000259" key="1">
    <source>
        <dbReference type="Pfam" id="PF00403"/>
    </source>
</evidence>
<dbReference type="InterPro" id="IPR006121">
    <property type="entry name" value="HMA_dom"/>
</dbReference>
<keyword evidence="3" id="KW-1185">Reference proteome</keyword>
<reference evidence="3" key="1">
    <citation type="submission" date="2013-09" db="EMBL/GenBank/DDBJ databases">
        <title>Corchorus olitorius genome sequencing.</title>
        <authorList>
            <person name="Alam M."/>
            <person name="Haque M.S."/>
            <person name="Islam M.S."/>
            <person name="Emdad E.M."/>
            <person name="Islam M.M."/>
            <person name="Ahmed B."/>
            <person name="Halim A."/>
            <person name="Hossen Q.M.M."/>
            <person name="Hossain M.Z."/>
            <person name="Ahmed R."/>
            <person name="Khan M.M."/>
            <person name="Islam R."/>
            <person name="Rashid M.M."/>
            <person name="Khan S.A."/>
            <person name="Rahman M.S."/>
            <person name="Alam M."/>
            <person name="Yahiya A.S."/>
            <person name="Khan M.S."/>
            <person name="Azam M.S."/>
            <person name="Haque T."/>
            <person name="Lashkar M.Z.H."/>
            <person name="Akhand A.I."/>
            <person name="Morshed G."/>
            <person name="Roy S."/>
            <person name="Uddin K.S."/>
            <person name="Rabeya T."/>
            <person name="Hossain A.S."/>
            <person name="Chowdhury A."/>
            <person name="Snigdha A.R."/>
            <person name="Mortoza M.S."/>
            <person name="Matin S.A."/>
            <person name="Hoque S.M.E."/>
            <person name="Islam M.K."/>
            <person name="Roy D.K."/>
            <person name="Haider R."/>
            <person name="Moosa M.M."/>
            <person name="Elias S.M."/>
            <person name="Hasan A.M."/>
            <person name="Jahan S."/>
            <person name="Shafiuddin M."/>
            <person name="Mahmood N."/>
            <person name="Shommy N.S."/>
        </authorList>
    </citation>
    <scope>NUCLEOTIDE SEQUENCE [LARGE SCALE GENOMIC DNA]</scope>
    <source>
        <strain evidence="3">cv. O-4</strain>
    </source>
</reference>
<feature type="domain" description="HMA" evidence="1">
    <location>
        <begin position="42"/>
        <end position="82"/>
    </location>
</feature>
<dbReference type="GO" id="GO:0046872">
    <property type="term" value="F:metal ion binding"/>
    <property type="evidence" value="ECO:0007669"/>
    <property type="project" value="InterPro"/>
</dbReference>
<protein>
    <recommendedName>
        <fullName evidence="1">HMA domain-containing protein</fullName>
    </recommendedName>
</protein>
<dbReference type="CDD" id="cd00371">
    <property type="entry name" value="HMA"/>
    <property type="match status" value="1"/>
</dbReference>
<evidence type="ECO:0000313" key="2">
    <source>
        <dbReference type="EMBL" id="OMP10260.1"/>
    </source>
</evidence>
<dbReference type="EMBL" id="AWUE01011960">
    <property type="protein sequence ID" value="OMP10260.1"/>
    <property type="molecule type" value="Genomic_DNA"/>
</dbReference>
<name>A0A1R3KT57_9ROSI</name>
<proteinExistence type="predicted"/>
<evidence type="ECO:0000313" key="3">
    <source>
        <dbReference type="Proteomes" id="UP000187203"/>
    </source>
</evidence>
<gene>
    <name evidence="2" type="ORF">COLO4_04669</name>
</gene>
<dbReference type="Proteomes" id="UP000187203">
    <property type="component" value="Unassembled WGS sequence"/>
</dbReference>
<dbReference type="SUPFAM" id="SSF55008">
    <property type="entry name" value="HMA, heavy metal-associated domain"/>
    <property type="match status" value="1"/>
</dbReference>
<dbReference type="OrthoDB" id="1649273at2759"/>
<accession>A0A1R3KT57</accession>
<comment type="caution">
    <text evidence="2">The sequence shown here is derived from an EMBL/GenBank/DDBJ whole genome shotgun (WGS) entry which is preliminary data.</text>
</comment>